<dbReference type="InterPro" id="IPR018979">
    <property type="entry name" value="FERM_N"/>
</dbReference>
<dbReference type="InterPro" id="IPR029071">
    <property type="entry name" value="Ubiquitin-like_domsf"/>
</dbReference>
<organism evidence="3 4">
    <name type="scientific">Trichinella papuae</name>
    <dbReference type="NCBI Taxonomy" id="268474"/>
    <lineage>
        <taxon>Eukaryota</taxon>
        <taxon>Metazoa</taxon>
        <taxon>Ecdysozoa</taxon>
        <taxon>Nematoda</taxon>
        <taxon>Enoplea</taxon>
        <taxon>Dorylaimia</taxon>
        <taxon>Trichinellida</taxon>
        <taxon>Trichinellidae</taxon>
        <taxon>Trichinella</taxon>
    </lineage>
</organism>
<dbReference type="STRING" id="268474.A0A0V1MXU0"/>
<dbReference type="FunFam" id="1.20.80.10:FF:000005">
    <property type="entry name" value="FERM, RhoGEF and pleckstrin domain-containing protein 1"/>
    <property type="match status" value="1"/>
</dbReference>
<protein>
    <submittedName>
        <fullName evidence="3">FERM, RhoGEF and pleckstrin domain-containing protein 1</fullName>
    </submittedName>
</protein>
<dbReference type="InterPro" id="IPR000299">
    <property type="entry name" value="FERM_domain"/>
</dbReference>
<name>A0A0V1MXU0_9BILA</name>
<dbReference type="Gene3D" id="1.20.80.10">
    <property type="match status" value="1"/>
</dbReference>
<dbReference type="FunFam" id="3.10.20.90:FF:000040">
    <property type="entry name" value="FERM, RhoGEF and pleckstrin domain-containing protein"/>
    <property type="match status" value="1"/>
</dbReference>
<dbReference type="FunFam" id="2.30.29.30:FF:000002">
    <property type="entry name" value="Band 4.1-like protein 5 isoform 1"/>
    <property type="match status" value="1"/>
</dbReference>
<dbReference type="Pfam" id="PF08736">
    <property type="entry name" value="FA"/>
    <property type="match status" value="1"/>
</dbReference>
<dbReference type="GO" id="GO:0005085">
    <property type="term" value="F:guanyl-nucleotide exchange factor activity"/>
    <property type="evidence" value="ECO:0007669"/>
    <property type="project" value="TreeGrafter"/>
</dbReference>
<dbReference type="Pfam" id="PF09380">
    <property type="entry name" value="FERM_C"/>
    <property type="match status" value="1"/>
</dbReference>
<feature type="region of interest" description="Disordered" evidence="1">
    <location>
        <begin position="768"/>
        <end position="901"/>
    </location>
</feature>
<feature type="compositionally biased region" description="Polar residues" evidence="1">
    <location>
        <begin position="570"/>
        <end position="586"/>
    </location>
</feature>
<feature type="domain" description="FERM" evidence="2">
    <location>
        <begin position="114"/>
        <end position="426"/>
    </location>
</feature>
<dbReference type="CDD" id="cd13193">
    <property type="entry name" value="FERM_C_FARP1-like"/>
    <property type="match status" value="1"/>
</dbReference>
<dbReference type="InterPro" id="IPR011993">
    <property type="entry name" value="PH-like_dom_sf"/>
</dbReference>
<comment type="caution">
    <text evidence="3">The sequence shown here is derived from an EMBL/GenBank/DDBJ whole genome shotgun (WGS) entry which is preliminary data.</text>
</comment>
<dbReference type="InterPro" id="IPR019749">
    <property type="entry name" value="Band_41_domain"/>
</dbReference>
<dbReference type="SUPFAM" id="SSF47031">
    <property type="entry name" value="Second domain of FERM"/>
    <property type="match status" value="1"/>
</dbReference>
<dbReference type="AlphaFoldDB" id="A0A0V1MXU0"/>
<dbReference type="SMART" id="SM01195">
    <property type="entry name" value="FA"/>
    <property type="match status" value="1"/>
</dbReference>
<evidence type="ECO:0000313" key="4">
    <source>
        <dbReference type="Proteomes" id="UP000054843"/>
    </source>
</evidence>
<dbReference type="Gene3D" id="3.10.20.90">
    <property type="entry name" value="Phosphatidylinositol 3-kinase Catalytic Subunit, Chain A, domain 1"/>
    <property type="match status" value="1"/>
</dbReference>
<dbReference type="Proteomes" id="UP000054843">
    <property type="component" value="Unassembled WGS sequence"/>
</dbReference>
<evidence type="ECO:0000256" key="1">
    <source>
        <dbReference type="SAM" id="MobiDB-lite"/>
    </source>
</evidence>
<dbReference type="InterPro" id="IPR041788">
    <property type="entry name" value="FARP1/FARP2/FRMD7_FERM_C"/>
</dbReference>
<feature type="region of interest" description="Disordered" evidence="1">
    <location>
        <begin position="544"/>
        <end position="586"/>
    </location>
</feature>
<dbReference type="CDD" id="cd14473">
    <property type="entry name" value="FERM_B-lobe"/>
    <property type="match status" value="1"/>
</dbReference>
<dbReference type="Gene3D" id="2.30.29.30">
    <property type="entry name" value="Pleckstrin-homology domain (PH domain)/Phosphotyrosine-binding domain (PTB)"/>
    <property type="match status" value="1"/>
</dbReference>
<dbReference type="InterPro" id="IPR019747">
    <property type="entry name" value="FERM_CS"/>
</dbReference>
<dbReference type="PANTHER" id="PTHR45858">
    <property type="entry name" value="FERM DOMAIN CONTAINING PROTEIN"/>
    <property type="match status" value="1"/>
</dbReference>
<dbReference type="InterPro" id="IPR014847">
    <property type="entry name" value="FA"/>
</dbReference>
<gene>
    <name evidence="3" type="primary">Farp1</name>
    <name evidence="3" type="ORF">T10_13702</name>
</gene>
<feature type="compositionally biased region" description="Basic residues" evidence="1">
    <location>
        <begin position="553"/>
        <end position="565"/>
    </location>
</feature>
<evidence type="ECO:0000313" key="3">
    <source>
        <dbReference type="EMBL" id="KRZ76447.1"/>
    </source>
</evidence>
<dbReference type="PANTHER" id="PTHR45858:SF5">
    <property type="entry name" value="MOESIN_EZRIN_RADIXIN HOMOLOG 1"/>
    <property type="match status" value="1"/>
</dbReference>
<dbReference type="SUPFAM" id="SSF54236">
    <property type="entry name" value="Ubiquitin-like"/>
    <property type="match status" value="1"/>
</dbReference>
<dbReference type="EMBL" id="JYDO01000028">
    <property type="protein sequence ID" value="KRZ76447.1"/>
    <property type="molecule type" value="Genomic_DNA"/>
</dbReference>
<dbReference type="InterPro" id="IPR014352">
    <property type="entry name" value="FERM/acyl-CoA-bd_prot_sf"/>
</dbReference>
<keyword evidence="4" id="KW-1185">Reference proteome</keyword>
<feature type="compositionally biased region" description="Low complexity" evidence="1">
    <location>
        <begin position="847"/>
        <end position="858"/>
    </location>
</feature>
<sequence length="901" mass="102661">MAYLLTKPTMRNLVAYIGDNKETFDWGERLLGLNLFTDRMCTRFEFVHPNGIVNIFLVRVELHCHRLKFQRSFQLLLDTLPLIDGQMYSSSNATFEGGGTLPIQTPMVDQRKVMCLRVHMLDETVTVFRISVRNVLKLAEMHHRSLGSVLYEEVFRHLNVLEYDYFGLEYVDSDGCRCWLEKQKPILKQISSAKSDQCFDLIVKFYTANPVDLEEEYTRYLFALQIKRDLASGELVCNENTAAVMASYIVQSECGDFCAEDYPDHTYLSSVRFVPNQSAEFERKVMENHKKLVGMMPTESDIALLETARRCEFYGIKLHPAKVELKLLLMLPIDFFFSQDAEGTVIGLTVMHNGIKVYLQLCCMSTFSWAKIRKLCFKRKHFYIKLHPDSYAYYKDTVEFSFETRHECKMFWKKCVEHHSFFRCTEANQMSRSRTKLFTKGSSFRYEGRTQKQLIEYLREHYKKREPFTRPIVGSGNRICPKRITVPLLPYDSLLSDNAESSLSFPTNDSFSSTANQQSQLLDEGSSGGNFAYSSLSSNRIGVARSNGGSSLSRKRANTLPKHGKRDTTEPTFQERMNNQSNASSTCSESFYKIDYDAVVYDNLLDHNSLTDVSKRLQKVDGSDSAPEQQENVSQGSYYLSESDLNANEKLSSTDVEHDVSLEENSPAKVASTVQSEDRRQRPTAPPKPKSLSKICCSPPDMSALKLTDPGSDQRYSVIKHKVFDGDIPYTLHVRQLKEETNPGPVPTRVKSVHFGDDVLLLSDDKSDVSYNSNRRNPTFQTFCTPDKHFNSQQQDRQRLLKVADHHHQQQQQQQKRQYVGGRESSVESASSSESAQIPRPKTLDISSSSSSANQQQSKTTILSGNNPQHASSSLQSASHHRPTSQQLRAKAHIKTLATEV</sequence>
<dbReference type="InterPro" id="IPR051835">
    <property type="entry name" value="RAC1-GEF"/>
</dbReference>
<evidence type="ECO:0000259" key="2">
    <source>
        <dbReference type="PROSITE" id="PS50057"/>
    </source>
</evidence>
<dbReference type="SMART" id="SM00295">
    <property type="entry name" value="B41"/>
    <property type="match status" value="1"/>
</dbReference>
<dbReference type="Pfam" id="PF09379">
    <property type="entry name" value="FERM_N"/>
    <property type="match status" value="1"/>
</dbReference>
<feature type="compositionally biased region" description="Polar residues" evidence="1">
    <location>
        <begin position="771"/>
        <end position="784"/>
    </location>
</feature>
<dbReference type="Pfam" id="PF00373">
    <property type="entry name" value="FERM_M"/>
    <property type="match status" value="1"/>
</dbReference>
<feature type="compositionally biased region" description="Low complexity" evidence="1">
    <location>
        <begin position="827"/>
        <end position="836"/>
    </location>
</feature>
<dbReference type="OrthoDB" id="9990815at2759"/>
<feature type="region of interest" description="Disordered" evidence="1">
    <location>
        <begin position="650"/>
        <end position="704"/>
    </location>
</feature>
<feature type="compositionally biased region" description="Basic and acidic residues" evidence="1">
    <location>
        <begin position="786"/>
        <end position="808"/>
    </location>
</feature>
<dbReference type="InterPro" id="IPR035963">
    <property type="entry name" value="FERM_2"/>
</dbReference>
<dbReference type="PRINTS" id="PR00935">
    <property type="entry name" value="BAND41"/>
</dbReference>
<accession>A0A0V1MXU0</accession>
<dbReference type="PROSITE" id="PS50057">
    <property type="entry name" value="FERM_3"/>
    <property type="match status" value="1"/>
</dbReference>
<feature type="region of interest" description="Disordered" evidence="1">
    <location>
        <begin position="506"/>
        <end position="526"/>
    </location>
</feature>
<reference evidence="3 4" key="1">
    <citation type="submission" date="2015-01" db="EMBL/GenBank/DDBJ databases">
        <title>Evolution of Trichinella species and genotypes.</title>
        <authorList>
            <person name="Korhonen P.K."/>
            <person name="Edoardo P."/>
            <person name="Giuseppe L.R."/>
            <person name="Gasser R.B."/>
        </authorList>
    </citation>
    <scope>NUCLEOTIDE SEQUENCE [LARGE SCALE GENOMIC DNA]</scope>
    <source>
        <strain evidence="3">ISS1980</strain>
    </source>
</reference>
<feature type="compositionally biased region" description="Polar residues" evidence="1">
    <location>
        <begin position="859"/>
        <end position="868"/>
    </location>
</feature>
<dbReference type="InterPro" id="IPR018980">
    <property type="entry name" value="FERM_PH-like_C"/>
</dbReference>
<dbReference type="SUPFAM" id="SSF50729">
    <property type="entry name" value="PH domain-like"/>
    <property type="match status" value="1"/>
</dbReference>
<dbReference type="InterPro" id="IPR019748">
    <property type="entry name" value="FERM_central"/>
</dbReference>
<dbReference type="PROSITE" id="PS00660">
    <property type="entry name" value="FERM_1"/>
    <property type="match status" value="1"/>
</dbReference>
<dbReference type="SMART" id="SM01196">
    <property type="entry name" value="FERM_C"/>
    <property type="match status" value="1"/>
</dbReference>
<feature type="compositionally biased region" description="Polar residues" evidence="1">
    <location>
        <begin position="506"/>
        <end position="521"/>
    </location>
</feature>
<proteinExistence type="predicted"/>
<feature type="compositionally biased region" description="Low complexity" evidence="1">
    <location>
        <begin position="869"/>
        <end position="878"/>
    </location>
</feature>